<accession>A0AA39MN50</accession>
<keyword evidence="2" id="KW-1185">Reference proteome</keyword>
<dbReference type="AlphaFoldDB" id="A0AA39MN50"/>
<name>A0AA39MN50_ARMTA</name>
<comment type="caution">
    <text evidence="1">The sequence shown here is derived from an EMBL/GenBank/DDBJ whole genome shotgun (WGS) entry which is preliminary data.</text>
</comment>
<dbReference type="EMBL" id="JAUEPS010000079">
    <property type="protein sequence ID" value="KAK0440028.1"/>
    <property type="molecule type" value="Genomic_DNA"/>
</dbReference>
<dbReference type="Proteomes" id="UP001175211">
    <property type="component" value="Unassembled WGS sequence"/>
</dbReference>
<reference evidence="1" key="1">
    <citation type="submission" date="2023-06" db="EMBL/GenBank/DDBJ databases">
        <authorList>
            <consortium name="Lawrence Berkeley National Laboratory"/>
            <person name="Ahrendt S."/>
            <person name="Sahu N."/>
            <person name="Indic B."/>
            <person name="Wong-Bajracharya J."/>
            <person name="Merenyi Z."/>
            <person name="Ke H.-M."/>
            <person name="Monk M."/>
            <person name="Kocsube S."/>
            <person name="Drula E."/>
            <person name="Lipzen A."/>
            <person name="Balint B."/>
            <person name="Henrissat B."/>
            <person name="Andreopoulos B."/>
            <person name="Martin F.M."/>
            <person name="Harder C.B."/>
            <person name="Rigling D."/>
            <person name="Ford K.L."/>
            <person name="Foster G.D."/>
            <person name="Pangilinan J."/>
            <person name="Papanicolaou A."/>
            <person name="Barry K."/>
            <person name="LaButti K."/>
            <person name="Viragh M."/>
            <person name="Koriabine M."/>
            <person name="Yan M."/>
            <person name="Riley R."/>
            <person name="Champramary S."/>
            <person name="Plett K.L."/>
            <person name="Tsai I.J."/>
            <person name="Slot J."/>
            <person name="Sipos G."/>
            <person name="Plett J."/>
            <person name="Nagy L.G."/>
            <person name="Grigoriev I.V."/>
        </authorList>
    </citation>
    <scope>NUCLEOTIDE SEQUENCE</scope>
    <source>
        <strain evidence="1">CCBAS 213</strain>
    </source>
</reference>
<dbReference type="GeneID" id="85349556"/>
<proteinExistence type="predicted"/>
<sequence length="155" mass="18063">MRFSTLQRYQRVQRKPARMAEIVTIRCNSPGRDVLDSDLLLVLAHDRSIQRLRYTQTWRRLHGVNSVQVVKNWAEKLEVLIRDFLPLIGSARWACSEHVIGPQRRSLACIFQRSYTNIHGCRPHLPRLDAGNVTTHRLLKGFLRLCPTSYIFDAE</sequence>
<dbReference type="RefSeq" id="XP_060323477.1">
    <property type="nucleotide sequence ID" value="XM_060466008.1"/>
</dbReference>
<organism evidence="1 2">
    <name type="scientific">Armillaria tabescens</name>
    <name type="common">Ringless honey mushroom</name>
    <name type="synonym">Agaricus tabescens</name>
    <dbReference type="NCBI Taxonomy" id="1929756"/>
    <lineage>
        <taxon>Eukaryota</taxon>
        <taxon>Fungi</taxon>
        <taxon>Dikarya</taxon>
        <taxon>Basidiomycota</taxon>
        <taxon>Agaricomycotina</taxon>
        <taxon>Agaricomycetes</taxon>
        <taxon>Agaricomycetidae</taxon>
        <taxon>Agaricales</taxon>
        <taxon>Marasmiineae</taxon>
        <taxon>Physalacriaceae</taxon>
        <taxon>Desarmillaria</taxon>
    </lineage>
</organism>
<protein>
    <submittedName>
        <fullName evidence="1">Uncharacterized protein</fullName>
    </submittedName>
</protein>
<evidence type="ECO:0000313" key="2">
    <source>
        <dbReference type="Proteomes" id="UP001175211"/>
    </source>
</evidence>
<evidence type="ECO:0000313" key="1">
    <source>
        <dbReference type="EMBL" id="KAK0440028.1"/>
    </source>
</evidence>
<gene>
    <name evidence="1" type="ORF">EV420DRAFT_1137577</name>
</gene>